<reference evidence="7" key="2">
    <citation type="submission" date="2025-09" db="UniProtKB">
        <authorList>
            <consortium name="Ensembl"/>
        </authorList>
    </citation>
    <scope>IDENTIFICATION</scope>
</reference>
<feature type="domain" description="Aminopeptidase P N-terminal" evidence="6">
    <location>
        <begin position="19"/>
        <end position="149"/>
    </location>
</feature>
<evidence type="ECO:0000256" key="2">
    <source>
        <dbReference type="ARBA" id="ARBA00022723"/>
    </source>
</evidence>
<dbReference type="InterPro" id="IPR007865">
    <property type="entry name" value="Aminopep_P_N"/>
</dbReference>
<dbReference type="Proteomes" id="UP000261340">
    <property type="component" value="Unplaced"/>
</dbReference>
<dbReference type="GO" id="GO:0070006">
    <property type="term" value="F:metalloaminopeptidase activity"/>
    <property type="evidence" value="ECO:0007669"/>
    <property type="project" value="InterPro"/>
</dbReference>
<keyword evidence="2" id="KW-0479">Metal-binding</keyword>
<dbReference type="Pfam" id="PF05195">
    <property type="entry name" value="AMP_N"/>
    <property type="match status" value="1"/>
</dbReference>
<protein>
    <submittedName>
        <fullName evidence="7">Peptidase D</fullName>
    </submittedName>
</protein>
<evidence type="ECO:0000256" key="1">
    <source>
        <dbReference type="ARBA" id="ARBA00022670"/>
    </source>
</evidence>
<keyword evidence="3" id="KW-0378">Hydrolase</keyword>
<keyword evidence="4" id="KW-0224">Dipeptidase</keyword>
<dbReference type="PANTHER" id="PTHR48480">
    <property type="match status" value="1"/>
</dbReference>
<dbReference type="GO" id="GO:0006508">
    <property type="term" value="P:proteolysis"/>
    <property type="evidence" value="ECO:0007669"/>
    <property type="project" value="UniProtKB-KW"/>
</dbReference>
<dbReference type="SUPFAM" id="SSF55920">
    <property type="entry name" value="Creatinase/aminopeptidase"/>
    <property type="match status" value="1"/>
</dbReference>
<evidence type="ECO:0000313" key="8">
    <source>
        <dbReference type="Proteomes" id="UP000261340"/>
    </source>
</evidence>
<dbReference type="GO" id="GO:0030145">
    <property type="term" value="F:manganese ion binding"/>
    <property type="evidence" value="ECO:0007669"/>
    <property type="project" value="InterPro"/>
</dbReference>
<evidence type="ECO:0000256" key="5">
    <source>
        <dbReference type="ARBA" id="ARBA00023049"/>
    </source>
</evidence>
<dbReference type="Ensembl" id="ENSACIT00000006664.1">
    <property type="protein sequence ID" value="ENSACIP00000006472.1"/>
    <property type="gene ID" value="ENSACIG00000005010.1"/>
</dbReference>
<evidence type="ECO:0000256" key="3">
    <source>
        <dbReference type="ARBA" id="ARBA00022801"/>
    </source>
</evidence>
<dbReference type="GeneTree" id="ENSGT00940000153657"/>
<evidence type="ECO:0000313" key="7">
    <source>
        <dbReference type="Ensembl" id="ENSACIP00000006472.1"/>
    </source>
</evidence>
<name>A0A3Q0R8T9_AMPCI</name>
<dbReference type="Gene3D" id="3.40.350.10">
    <property type="entry name" value="Creatinase/prolidase N-terminal domain"/>
    <property type="match status" value="1"/>
</dbReference>
<dbReference type="InterPro" id="IPR029149">
    <property type="entry name" value="Creatin/AminoP/Spt16_N"/>
</dbReference>
<dbReference type="AlphaFoldDB" id="A0A3Q0R8T9"/>
<keyword evidence="5" id="KW-0482">Metalloprotease</keyword>
<keyword evidence="1" id="KW-0645">Protease</keyword>
<evidence type="ECO:0000256" key="4">
    <source>
        <dbReference type="ARBA" id="ARBA00022997"/>
    </source>
</evidence>
<dbReference type="InterPro" id="IPR052433">
    <property type="entry name" value="X-Pro_dipept-like"/>
</dbReference>
<accession>A0A3Q0R8T9</accession>
<dbReference type="InterPro" id="IPR036005">
    <property type="entry name" value="Creatinase/aminopeptidase-like"/>
</dbReference>
<dbReference type="SMART" id="SM01011">
    <property type="entry name" value="AMP_N"/>
    <property type="match status" value="1"/>
</dbReference>
<keyword evidence="8" id="KW-1185">Reference proteome</keyword>
<dbReference type="Gene3D" id="3.90.230.10">
    <property type="entry name" value="Creatinase/methionine aminopeptidase superfamily"/>
    <property type="match status" value="1"/>
</dbReference>
<dbReference type="SUPFAM" id="SSF53092">
    <property type="entry name" value="Creatinase/prolidase N-terminal domain"/>
    <property type="match status" value="1"/>
</dbReference>
<dbReference type="PANTHER" id="PTHR48480:SF2">
    <property type="entry name" value="PEPTIDASE D"/>
    <property type="match status" value="1"/>
</dbReference>
<dbReference type="GO" id="GO:0016805">
    <property type="term" value="F:dipeptidase activity"/>
    <property type="evidence" value="ECO:0007669"/>
    <property type="project" value="UniProtKB-KW"/>
</dbReference>
<evidence type="ECO:0000259" key="6">
    <source>
        <dbReference type="SMART" id="SM01011"/>
    </source>
</evidence>
<organism evidence="7 8">
    <name type="scientific">Amphilophus citrinellus</name>
    <name type="common">Midas cichlid</name>
    <name type="synonym">Cichlasoma citrinellum</name>
    <dbReference type="NCBI Taxonomy" id="61819"/>
    <lineage>
        <taxon>Eukaryota</taxon>
        <taxon>Metazoa</taxon>
        <taxon>Chordata</taxon>
        <taxon>Craniata</taxon>
        <taxon>Vertebrata</taxon>
        <taxon>Euteleostomi</taxon>
        <taxon>Actinopterygii</taxon>
        <taxon>Neopterygii</taxon>
        <taxon>Teleostei</taxon>
        <taxon>Neoteleostei</taxon>
        <taxon>Acanthomorphata</taxon>
        <taxon>Ovalentaria</taxon>
        <taxon>Cichlomorphae</taxon>
        <taxon>Cichliformes</taxon>
        <taxon>Cichlidae</taxon>
        <taxon>New World cichlids</taxon>
        <taxon>Cichlasomatinae</taxon>
        <taxon>Heroini</taxon>
        <taxon>Amphilophus</taxon>
    </lineage>
</organism>
<sequence length="313" mass="35313">MSSCPFRPVHLLVNDTLRVSSALFAENQQWLCQGLKAKDGVTPKSVVVLQGGEQTQRYCTDTDVLFRQESFFHWAFGVTEVDCYGAIDVDSGKSILFVPKLPESYAAWMGEIFPKEHFKEKYAVDEVSTCALILLVRETTSCSFFCVCSHLIKTDVELTVLRYTNRISSEAHKLFRSSSLKQINFKHKKMTERNRKKIRKKTKVQKIKHAKGKNSSVVHYEFYCYSSDITCSFPANGKFTPDQRTIYKAVLKSSRTIMAIHVEELPHGLGHLLGIDVHVGGYPKVRTEIAHITARTTVSLWILCCSSTSVGAS</sequence>
<reference evidence="7" key="1">
    <citation type="submission" date="2025-08" db="UniProtKB">
        <authorList>
            <consortium name="Ensembl"/>
        </authorList>
    </citation>
    <scope>IDENTIFICATION</scope>
</reference>
<proteinExistence type="predicted"/>